<dbReference type="InterPro" id="IPR020471">
    <property type="entry name" value="AKR"/>
</dbReference>
<evidence type="ECO:0000256" key="3">
    <source>
        <dbReference type="PIRSR" id="PIRSR000097-3"/>
    </source>
</evidence>
<feature type="binding site" evidence="2">
    <location>
        <position position="118"/>
    </location>
    <ligand>
        <name>substrate</name>
    </ligand>
</feature>
<feature type="active site" description="Proton donor" evidence="1">
    <location>
        <position position="56"/>
    </location>
</feature>
<keyword evidence="5" id="KW-1185">Reference proteome</keyword>
<dbReference type="PRINTS" id="PR00069">
    <property type="entry name" value="ALDKETRDTASE"/>
</dbReference>
<evidence type="ECO:0000313" key="5">
    <source>
        <dbReference type="Proteomes" id="UP000887540"/>
    </source>
</evidence>
<protein>
    <submittedName>
        <fullName evidence="6">NADP-dependent oxidoreductase domain-containing protein</fullName>
    </submittedName>
</protein>
<organism evidence="5 6">
    <name type="scientific">Acrobeloides nanus</name>
    <dbReference type="NCBI Taxonomy" id="290746"/>
    <lineage>
        <taxon>Eukaryota</taxon>
        <taxon>Metazoa</taxon>
        <taxon>Ecdysozoa</taxon>
        <taxon>Nematoda</taxon>
        <taxon>Chromadorea</taxon>
        <taxon>Rhabditida</taxon>
        <taxon>Tylenchina</taxon>
        <taxon>Cephalobomorpha</taxon>
        <taxon>Cephaloboidea</taxon>
        <taxon>Cephalobidae</taxon>
        <taxon>Acrobeloides</taxon>
    </lineage>
</organism>
<dbReference type="GO" id="GO:0016491">
    <property type="term" value="F:oxidoreductase activity"/>
    <property type="evidence" value="ECO:0007669"/>
    <property type="project" value="InterPro"/>
</dbReference>
<sequence length="253" mass="29199">MASKIPTLKMHNGLETPIIGLGTATDIQNPNVEELNKAFDAALDAGYRLFDTAALYNNEAIIGDFFEEKFKQGNLKRSDIFITTKLWISEFQPENAEKAIKASLERLRTNYIDLYLLHGPTPVKIENGQTVPDLVPHIETWRVLEKYYKNGTFKSIGLSNFTIPQIQDLIKQAEIKPHNLQILLRQMTQRGIIIIPRSTNPKRIHENINIFNFTLTDNELKKFLEIKENTRNFLWDNVEGHPWHFVDSLRGKN</sequence>
<dbReference type="PROSITE" id="PS00798">
    <property type="entry name" value="ALDOKETO_REDUCTASE_1"/>
    <property type="match status" value="1"/>
</dbReference>
<reference evidence="6" key="1">
    <citation type="submission" date="2022-11" db="UniProtKB">
        <authorList>
            <consortium name="WormBaseParasite"/>
        </authorList>
    </citation>
    <scope>IDENTIFICATION</scope>
</reference>
<dbReference type="Pfam" id="PF00248">
    <property type="entry name" value="Aldo_ket_red"/>
    <property type="match status" value="1"/>
</dbReference>
<dbReference type="InterPro" id="IPR036812">
    <property type="entry name" value="NAD(P)_OxRdtase_dom_sf"/>
</dbReference>
<dbReference type="InterPro" id="IPR023210">
    <property type="entry name" value="NADP_OxRdtase_dom"/>
</dbReference>
<dbReference type="PROSITE" id="PS00062">
    <property type="entry name" value="ALDOKETO_REDUCTASE_2"/>
    <property type="match status" value="1"/>
</dbReference>
<evidence type="ECO:0000256" key="1">
    <source>
        <dbReference type="PIRSR" id="PIRSR000097-1"/>
    </source>
</evidence>
<dbReference type="CDD" id="cd19071">
    <property type="entry name" value="AKR_AKR1-5-like"/>
    <property type="match status" value="1"/>
</dbReference>
<dbReference type="SUPFAM" id="SSF51430">
    <property type="entry name" value="NAD(P)-linked oxidoreductase"/>
    <property type="match status" value="1"/>
</dbReference>
<evidence type="ECO:0000313" key="6">
    <source>
        <dbReference type="WBParaSite" id="ACRNAN_scaffold1229.g23798.t1"/>
    </source>
</evidence>
<dbReference type="InterPro" id="IPR018170">
    <property type="entry name" value="Aldo/ket_reductase_CS"/>
</dbReference>
<dbReference type="Proteomes" id="UP000887540">
    <property type="component" value="Unplaced"/>
</dbReference>
<evidence type="ECO:0000256" key="2">
    <source>
        <dbReference type="PIRSR" id="PIRSR000097-2"/>
    </source>
</evidence>
<dbReference type="PIRSF" id="PIRSF000097">
    <property type="entry name" value="AKR"/>
    <property type="match status" value="1"/>
</dbReference>
<name>A0A914CNJ4_9BILA</name>
<feature type="domain" description="NADP-dependent oxidoreductase" evidence="4">
    <location>
        <begin position="19"/>
        <end position="182"/>
    </location>
</feature>
<dbReference type="WBParaSite" id="ACRNAN_scaffold1229.g23798.t1">
    <property type="protein sequence ID" value="ACRNAN_scaffold1229.g23798.t1"/>
    <property type="gene ID" value="ACRNAN_scaffold1229.g23798"/>
</dbReference>
<feature type="site" description="Lowers pKa of active site Tyr" evidence="3">
    <location>
        <position position="85"/>
    </location>
</feature>
<proteinExistence type="predicted"/>
<dbReference type="Gene3D" id="3.20.20.100">
    <property type="entry name" value="NADP-dependent oxidoreductase domain"/>
    <property type="match status" value="2"/>
</dbReference>
<dbReference type="AlphaFoldDB" id="A0A914CNJ4"/>
<dbReference type="PANTHER" id="PTHR11732">
    <property type="entry name" value="ALDO/KETO REDUCTASE"/>
    <property type="match status" value="1"/>
</dbReference>
<accession>A0A914CNJ4</accession>
<dbReference type="PROSITE" id="PS00063">
    <property type="entry name" value="ALDOKETO_REDUCTASE_3"/>
    <property type="match status" value="1"/>
</dbReference>
<evidence type="ECO:0000259" key="4">
    <source>
        <dbReference type="Pfam" id="PF00248"/>
    </source>
</evidence>